<dbReference type="Proteomes" id="UP000620224">
    <property type="component" value="Unassembled WGS sequence"/>
</dbReference>
<sequence>MDALTLAAASAVVGTMATQAWEQARQAVVGFWQQRHPEEVPAVIAELAHGRTQVIEARSVGDSSVEEELIGDWQRKLRRLLSTDPSLRAELQRVLDQELTPLLPAAEVARVTSIRMNARVSGRGRAYMSARDMTINEGPS</sequence>
<dbReference type="AlphaFoldDB" id="A0A918MP25"/>
<dbReference type="RefSeq" id="WP_190013979.1">
    <property type="nucleotide sequence ID" value="NZ_BMUE01000002.1"/>
</dbReference>
<reference evidence="1" key="1">
    <citation type="journal article" date="2014" name="Int. J. Syst. Evol. Microbiol.">
        <title>Complete genome sequence of Corynebacterium casei LMG S-19264T (=DSM 44701T), isolated from a smear-ripened cheese.</title>
        <authorList>
            <consortium name="US DOE Joint Genome Institute (JGI-PGF)"/>
            <person name="Walter F."/>
            <person name="Albersmeier A."/>
            <person name="Kalinowski J."/>
            <person name="Ruckert C."/>
        </authorList>
    </citation>
    <scope>NUCLEOTIDE SEQUENCE</scope>
    <source>
        <strain evidence="1">JCM 4490</strain>
    </source>
</reference>
<proteinExistence type="predicted"/>
<evidence type="ECO:0000313" key="1">
    <source>
        <dbReference type="EMBL" id="GGW39924.1"/>
    </source>
</evidence>
<protein>
    <submittedName>
        <fullName evidence="1">Uncharacterized protein</fullName>
    </submittedName>
</protein>
<dbReference type="EMBL" id="BMUE01000002">
    <property type="protein sequence ID" value="GGW39924.1"/>
    <property type="molecule type" value="Genomic_DNA"/>
</dbReference>
<name>A0A918MP25_9ACTN</name>
<evidence type="ECO:0000313" key="2">
    <source>
        <dbReference type="Proteomes" id="UP000620224"/>
    </source>
</evidence>
<organism evidence="1 2">
    <name type="scientific">Streptomyces lucensis JCM 4490</name>
    <dbReference type="NCBI Taxonomy" id="1306176"/>
    <lineage>
        <taxon>Bacteria</taxon>
        <taxon>Bacillati</taxon>
        <taxon>Actinomycetota</taxon>
        <taxon>Actinomycetes</taxon>
        <taxon>Kitasatosporales</taxon>
        <taxon>Streptomycetaceae</taxon>
        <taxon>Streptomyces</taxon>
    </lineage>
</organism>
<reference evidence="1" key="2">
    <citation type="submission" date="2020-09" db="EMBL/GenBank/DDBJ databases">
        <authorList>
            <person name="Sun Q."/>
            <person name="Ohkuma M."/>
        </authorList>
    </citation>
    <scope>NUCLEOTIDE SEQUENCE</scope>
    <source>
        <strain evidence="1">JCM 4490</strain>
    </source>
</reference>
<comment type="caution">
    <text evidence="1">The sequence shown here is derived from an EMBL/GenBank/DDBJ whole genome shotgun (WGS) entry which is preliminary data.</text>
</comment>
<keyword evidence="2" id="KW-1185">Reference proteome</keyword>
<accession>A0A918MP25</accession>
<gene>
    <name evidence="1" type="ORF">GCM10010503_15420</name>
</gene>